<name>B3WFV6_CAEEL</name>
<dbReference type="GeneID" id="7040149"/>
<keyword evidence="2" id="KW-1185">Reference proteome</keyword>
<proteinExistence type="predicted"/>
<dbReference type="ExpressionAtlas" id="B3WFV6">
    <property type="expression patterns" value="baseline and differential"/>
</dbReference>
<accession>B3WFV6</accession>
<evidence type="ECO:0000313" key="1">
    <source>
        <dbReference type="EMBL" id="CAQ76464.2"/>
    </source>
</evidence>
<reference evidence="1 2" key="1">
    <citation type="journal article" date="1998" name="Science">
        <title>Genome sequence of the nematode C. elegans: a platform for investigating biology.</title>
        <authorList>
            <consortium name="The C. elegans sequencing consortium"/>
            <person name="Sulson J.E."/>
            <person name="Waterston R."/>
        </authorList>
    </citation>
    <scope>NUCLEOTIDE SEQUENCE [LARGE SCALE GENOMIC DNA]</scope>
    <source>
        <strain evidence="1 2">Bristol N2</strain>
    </source>
</reference>
<evidence type="ECO:0000313" key="3">
    <source>
        <dbReference type="WormBase" id="D1054.18a"/>
    </source>
</evidence>
<dbReference type="CTD" id="7040149"/>
<dbReference type="KEGG" id="cel:CELE_D1054.18"/>
<dbReference type="RefSeq" id="NP_001256257.1">
    <property type="nucleotide sequence ID" value="NM_001269328.1"/>
</dbReference>
<dbReference type="Proteomes" id="UP000001940">
    <property type="component" value="Chromosome V"/>
</dbReference>
<dbReference type="WormBase" id="D1054.18a">
    <property type="protein sequence ID" value="CE44086"/>
    <property type="gene ID" value="WBGene00077783"/>
</dbReference>
<dbReference type="PaxDb" id="6239-D1054.18a.2"/>
<dbReference type="Bgee" id="WBGene00077783">
    <property type="expression patterns" value="Expressed in larva and 2 other cell types or tissues"/>
</dbReference>
<dbReference type="HOGENOM" id="CLU_2887876_0_0_1"/>
<dbReference type="STRING" id="6239.D1054.18a.1"/>
<dbReference type="EMBL" id="BX284605">
    <property type="protein sequence ID" value="CAQ76464.2"/>
    <property type="molecule type" value="Genomic_DNA"/>
</dbReference>
<evidence type="ECO:0000313" key="2">
    <source>
        <dbReference type="Proteomes" id="UP000001940"/>
    </source>
</evidence>
<dbReference type="AGR" id="WB:WBGene00077783"/>
<organism evidence="1 2">
    <name type="scientific">Caenorhabditis elegans</name>
    <dbReference type="NCBI Taxonomy" id="6239"/>
    <lineage>
        <taxon>Eukaryota</taxon>
        <taxon>Metazoa</taxon>
        <taxon>Ecdysozoa</taxon>
        <taxon>Nematoda</taxon>
        <taxon>Chromadorea</taxon>
        <taxon>Rhabditida</taxon>
        <taxon>Rhabditina</taxon>
        <taxon>Rhabditomorpha</taxon>
        <taxon>Rhabditoidea</taxon>
        <taxon>Rhabditidae</taxon>
        <taxon>Peloderinae</taxon>
        <taxon>Caenorhabditis</taxon>
    </lineage>
</organism>
<dbReference type="AlphaFoldDB" id="B3WFV6"/>
<dbReference type="InParanoid" id="B3WFV6"/>
<sequence length="63" mass="7474">MNSLVMHAAVITSYFTKPMIVDEEEKMEEKIQEPKKRVAIDQDKLVDENSMECFLEFLIEFFN</sequence>
<protein>
    <submittedName>
        <fullName evidence="1">Uncharacterized protein</fullName>
    </submittedName>
</protein>
<gene>
    <name evidence="1" type="ORF">CELE_D1054.18</name>
    <name evidence="1 3" type="ORF">D1054.18</name>
</gene>